<reference evidence="1 2" key="1">
    <citation type="submission" date="2019-07" db="EMBL/GenBank/DDBJ databases">
        <title>The First High-Quality Draft Genome Sequence of the Causal Agent of the Current Panama Disease Epidemic.</title>
        <authorList>
            <person name="Warmington R.J."/>
            <person name="Kay W."/>
            <person name="Jeffries A."/>
            <person name="Bebber D."/>
            <person name="Moore K."/>
            <person name="Studholme D.J."/>
        </authorList>
    </citation>
    <scope>NUCLEOTIDE SEQUENCE [LARGE SCALE GENOMIC DNA]</scope>
    <source>
        <strain evidence="1 2">TR4</strain>
    </source>
</reference>
<proteinExistence type="predicted"/>
<dbReference type="AlphaFoldDB" id="A0A5C6SXT8"/>
<protein>
    <submittedName>
        <fullName evidence="1">Uncharacterized protein</fullName>
    </submittedName>
</protein>
<organism evidence="1 2">
    <name type="scientific">Fusarium oxysporum f. sp. cubense</name>
    <dbReference type="NCBI Taxonomy" id="61366"/>
    <lineage>
        <taxon>Eukaryota</taxon>
        <taxon>Fungi</taxon>
        <taxon>Dikarya</taxon>
        <taxon>Ascomycota</taxon>
        <taxon>Pezizomycotina</taxon>
        <taxon>Sordariomycetes</taxon>
        <taxon>Hypocreomycetidae</taxon>
        <taxon>Hypocreales</taxon>
        <taxon>Nectriaceae</taxon>
        <taxon>Fusarium</taxon>
        <taxon>Fusarium oxysporum species complex</taxon>
    </lineage>
</organism>
<dbReference type="Proteomes" id="UP000321331">
    <property type="component" value="Unassembled WGS sequence"/>
</dbReference>
<evidence type="ECO:0000313" key="1">
    <source>
        <dbReference type="EMBL" id="TXC03475.1"/>
    </source>
</evidence>
<comment type="caution">
    <text evidence="1">The sequence shown here is derived from an EMBL/GenBank/DDBJ whole genome shotgun (WGS) entry which is preliminary data.</text>
</comment>
<accession>A0A5C6SXT8</accession>
<sequence length="146" mass="16123">MAPRPGNAGPTTAPAVVKFNLSATGAPRRLGGDFLCGGRPTDSFKIFDGMTDVEMRAEAIRNYDDHERERINKFNKEYVRANARRAIEKWSREGSRPQPTIDIEDSALHIAKMHLASSCVRSEAERMVKVAEEIEASPPANGPVFP</sequence>
<name>A0A5C6SXT8_FUSOC</name>
<dbReference type="EMBL" id="VMNF01000007">
    <property type="protein sequence ID" value="TXC03475.1"/>
    <property type="molecule type" value="Genomic_DNA"/>
</dbReference>
<gene>
    <name evidence="1" type="ORF">FocTR4_00001240</name>
</gene>
<evidence type="ECO:0000313" key="2">
    <source>
        <dbReference type="Proteomes" id="UP000321331"/>
    </source>
</evidence>